<dbReference type="PANTHER" id="PTHR30419:SF29">
    <property type="entry name" value="LYSR-FAMILY TRANSCRIPTIONAL REGULATOR"/>
    <property type="match status" value="1"/>
</dbReference>
<dbReference type="InterPro" id="IPR036388">
    <property type="entry name" value="WH-like_DNA-bd_sf"/>
</dbReference>
<evidence type="ECO:0000256" key="2">
    <source>
        <dbReference type="ARBA" id="ARBA00023015"/>
    </source>
</evidence>
<reference evidence="6" key="1">
    <citation type="journal article" date="2021" name="PeerJ">
        <title>Extensive microbial diversity within the chicken gut microbiome revealed by metagenomics and culture.</title>
        <authorList>
            <person name="Gilroy R."/>
            <person name="Ravi A."/>
            <person name="Getino M."/>
            <person name="Pursley I."/>
            <person name="Horton D.L."/>
            <person name="Alikhan N.F."/>
            <person name="Baker D."/>
            <person name="Gharbi K."/>
            <person name="Hall N."/>
            <person name="Watson M."/>
            <person name="Adriaenssens E.M."/>
            <person name="Foster-Nyarko E."/>
            <person name="Jarju S."/>
            <person name="Secka A."/>
            <person name="Antonio M."/>
            <person name="Oren A."/>
            <person name="Chaudhuri R.R."/>
            <person name="La Ragione R."/>
            <person name="Hildebrand F."/>
            <person name="Pallen M.J."/>
        </authorList>
    </citation>
    <scope>NUCLEOTIDE SEQUENCE</scope>
    <source>
        <strain evidence="6">1719</strain>
    </source>
</reference>
<dbReference type="AlphaFoldDB" id="A0A9D1W8S1"/>
<dbReference type="InterPro" id="IPR005119">
    <property type="entry name" value="LysR_subst-bd"/>
</dbReference>
<dbReference type="GO" id="GO:0005829">
    <property type="term" value="C:cytosol"/>
    <property type="evidence" value="ECO:0007669"/>
    <property type="project" value="TreeGrafter"/>
</dbReference>
<dbReference type="FunFam" id="1.10.10.10:FF:000001">
    <property type="entry name" value="LysR family transcriptional regulator"/>
    <property type="match status" value="1"/>
</dbReference>
<dbReference type="InterPro" id="IPR050950">
    <property type="entry name" value="HTH-type_LysR_regulators"/>
</dbReference>
<accession>A0A9D1W8S1</accession>
<sequence>MTLLQLEYIIAVDTYGSFVAAAEKSFVTQPTLSMQIQKLEETLGVKLFNRSVHPVEATEIGKKVIQQARVVLAESQRIQDLINDEKGELAGDLRVGVIPTVAPYLLPQIVPAFTKKYPHIKLHIWEYTTAKVVKMLKNGLLDCGLLSTPLNDNEVEEIPLYYESFVAYVSEKSPLFQKRLMRVDDIAEEKLWLLNEGHCMRGQVLNICNYRQAAAISNSQIEYNTGSIETLINMVDVNGGVTILPELSITGYTQDQMKRIRYFRSPEPVREISLIVPQVYAKKKMVQAFQQAVEDYVPEHLKSKKKKELMAFDL</sequence>
<keyword evidence="4" id="KW-0804">Transcription</keyword>
<dbReference type="SUPFAM" id="SSF53850">
    <property type="entry name" value="Periplasmic binding protein-like II"/>
    <property type="match status" value="1"/>
</dbReference>
<dbReference type="SUPFAM" id="SSF46785">
    <property type="entry name" value="Winged helix' DNA-binding domain"/>
    <property type="match status" value="1"/>
</dbReference>
<dbReference type="Gene3D" id="1.10.10.10">
    <property type="entry name" value="Winged helix-like DNA-binding domain superfamily/Winged helix DNA-binding domain"/>
    <property type="match status" value="1"/>
</dbReference>
<gene>
    <name evidence="6" type="ORF">H9853_06925</name>
</gene>
<organism evidence="6 7">
    <name type="scientific">Candidatus Sphingobacterium stercoripullorum</name>
    <dbReference type="NCBI Taxonomy" id="2838759"/>
    <lineage>
        <taxon>Bacteria</taxon>
        <taxon>Pseudomonadati</taxon>
        <taxon>Bacteroidota</taxon>
        <taxon>Sphingobacteriia</taxon>
        <taxon>Sphingobacteriales</taxon>
        <taxon>Sphingobacteriaceae</taxon>
        <taxon>Sphingobacterium</taxon>
    </lineage>
</organism>
<evidence type="ECO:0000256" key="1">
    <source>
        <dbReference type="ARBA" id="ARBA00009437"/>
    </source>
</evidence>
<dbReference type="PANTHER" id="PTHR30419">
    <property type="entry name" value="HTH-TYPE TRANSCRIPTIONAL REGULATOR YBHD"/>
    <property type="match status" value="1"/>
</dbReference>
<comment type="caution">
    <text evidence="6">The sequence shown here is derived from an EMBL/GenBank/DDBJ whole genome shotgun (WGS) entry which is preliminary data.</text>
</comment>
<name>A0A9D1W8S1_9SPHI</name>
<keyword evidence="2" id="KW-0805">Transcription regulation</keyword>
<evidence type="ECO:0000256" key="3">
    <source>
        <dbReference type="ARBA" id="ARBA00023125"/>
    </source>
</evidence>
<evidence type="ECO:0000259" key="5">
    <source>
        <dbReference type="PROSITE" id="PS50931"/>
    </source>
</evidence>
<evidence type="ECO:0000256" key="4">
    <source>
        <dbReference type="ARBA" id="ARBA00023163"/>
    </source>
</evidence>
<dbReference type="Gene3D" id="3.40.190.10">
    <property type="entry name" value="Periplasmic binding protein-like II"/>
    <property type="match status" value="2"/>
</dbReference>
<comment type="similarity">
    <text evidence="1">Belongs to the LysR transcriptional regulatory family.</text>
</comment>
<evidence type="ECO:0000313" key="6">
    <source>
        <dbReference type="EMBL" id="HIX54741.1"/>
    </source>
</evidence>
<dbReference type="GO" id="GO:0003677">
    <property type="term" value="F:DNA binding"/>
    <property type="evidence" value="ECO:0007669"/>
    <property type="project" value="UniProtKB-KW"/>
</dbReference>
<dbReference type="Pfam" id="PF00126">
    <property type="entry name" value="HTH_1"/>
    <property type="match status" value="1"/>
</dbReference>
<dbReference type="InterPro" id="IPR036390">
    <property type="entry name" value="WH_DNA-bd_sf"/>
</dbReference>
<reference evidence="6" key="2">
    <citation type="submission" date="2021-04" db="EMBL/GenBank/DDBJ databases">
        <authorList>
            <person name="Gilroy R."/>
        </authorList>
    </citation>
    <scope>NUCLEOTIDE SEQUENCE</scope>
    <source>
        <strain evidence="6">1719</strain>
    </source>
</reference>
<dbReference type="CDD" id="cd08411">
    <property type="entry name" value="PBP2_OxyR"/>
    <property type="match status" value="1"/>
</dbReference>
<feature type="domain" description="HTH lysR-type" evidence="5">
    <location>
        <begin position="1"/>
        <end position="58"/>
    </location>
</feature>
<dbReference type="PROSITE" id="PS50931">
    <property type="entry name" value="HTH_LYSR"/>
    <property type="match status" value="1"/>
</dbReference>
<dbReference type="Proteomes" id="UP000824156">
    <property type="component" value="Unassembled WGS sequence"/>
</dbReference>
<dbReference type="GO" id="GO:0003700">
    <property type="term" value="F:DNA-binding transcription factor activity"/>
    <property type="evidence" value="ECO:0007669"/>
    <property type="project" value="InterPro"/>
</dbReference>
<proteinExistence type="inferred from homology"/>
<dbReference type="Pfam" id="PF03466">
    <property type="entry name" value="LysR_substrate"/>
    <property type="match status" value="1"/>
</dbReference>
<dbReference type="InterPro" id="IPR000847">
    <property type="entry name" value="LysR_HTH_N"/>
</dbReference>
<protein>
    <submittedName>
        <fullName evidence="6">LysR family transcriptional regulator</fullName>
    </submittedName>
</protein>
<keyword evidence="3" id="KW-0238">DNA-binding</keyword>
<dbReference type="EMBL" id="DXEZ01000192">
    <property type="protein sequence ID" value="HIX54741.1"/>
    <property type="molecule type" value="Genomic_DNA"/>
</dbReference>
<evidence type="ECO:0000313" key="7">
    <source>
        <dbReference type="Proteomes" id="UP000824156"/>
    </source>
</evidence>
<dbReference type="PRINTS" id="PR00039">
    <property type="entry name" value="HTHLYSR"/>
</dbReference>